<dbReference type="SUPFAM" id="SSF52980">
    <property type="entry name" value="Restriction endonuclease-like"/>
    <property type="match status" value="1"/>
</dbReference>
<keyword evidence="3" id="KW-1185">Reference proteome</keyword>
<accession>A0A1H0H7S0</accession>
<gene>
    <name evidence="2" type="ORF">SAMN04487951_11480</name>
</gene>
<dbReference type="Proteomes" id="UP000199677">
    <property type="component" value="Unassembled WGS sequence"/>
</dbReference>
<dbReference type="GO" id="GO:0004519">
    <property type="term" value="F:endonuclease activity"/>
    <property type="evidence" value="ECO:0007669"/>
    <property type="project" value="UniProtKB-KW"/>
</dbReference>
<dbReference type="EMBL" id="FNII01000014">
    <property type="protein sequence ID" value="SDO15182.1"/>
    <property type="molecule type" value="Genomic_DNA"/>
</dbReference>
<reference evidence="3" key="1">
    <citation type="submission" date="2016-10" db="EMBL/GenBank/DDBJ databases">
        <authorList>
            <person name="Varghese N."/>
            <person name="Submissions S."/>
        </authorList>
    </citation>
    <scope>NUCLEOTIDE SEQUENCE [LARGE SCALE GENOMIC DNA]</scope>
    <source>
        <strain evidence="3">CGMCC 1.6494</strain>
    </source>
</reference>
<protein>
    <submittedName>
        <fullName evidence="2">Restriction endonuclease</fullName>
    </submittedName>
</protein>
<proteinExistence type="predicted"/>
<organism evidence="2 3">
    <name type="scientific">Vreelandella arcis</name>
    <dbReference type="NCBI Taxonomy" id="416873"/>
    <lineage>
        <taxon>Bacteria</taxon>
        <taxon>Pseudomonadati</taxon>
        <taxon>Pseudomonadota</taxon>
        <taxon>Gammaproteobacteria</taxon>
        <taxon>Oceanospirillales</taxon>
        <taxon>Halomonadaceae</taxon>
        <taxon>Vreelandella</taxon>
    </lineage>
</organism>
<name>A0A1H0H7S0_9GAMM</name>
<dbReference type="Gene3D" id="3.40.1350.10">
    <property type="match status" value="1"/>
</dbReference>
<keyword evidence="2" id="KW-0378">Hydrolase</keyword>
<dbReference type="InterPro" id="IPR011856">
    <property type="entry name" value="tRNA_endonuc-like_dom_sf"/>
</dbReference>
<keyword evidence="2" id="KW-0540">Nuclease</keyword>
<evidence type="ECO:0000313" key="2">
    <source>
        <dbReference type="EMBL" id="SDO15182.1"/>
    </source>
</evidence>
<dbReference type="RefSeq" id="WP_211605170.1">
    <property type="nucleotide sequence ID" value="NZ_FNII01000014.1"/>
</dbReference>
<sequence>MKDGKAYEEFVGRIHEALLNAEGITAQKNIQIERNKKLVDDCGVAREFDLYWEYELVGVIYKTVIECKDYQSTVSVEKIDALVGKIRDLPDLRALFATKRGYQSGAIKKAKQNRIDLLVVREQNDSDWTSLDGTPLVKTVCINMHVCSAARTKEFAPAIDREWVRQNTSIDVSQGLNMNGRTDEIIIDDVARAQKYSLYELESRLGPKGDSDHGEFEEQAEFEEAYLLYNGLRLKMKSFRLVYEIGQPHVQPIKIDLSKELVGVIEYLQRGAKTSIFKSGVIKTESGEER</sequence>
<dbReference type="STRING" id="416873.SAMN04487951_11480"/>
<evidence type="ECO:0000259" key="1">
    <source>
        <dbReference type="Pfam" id="PF04471"/>
    </source>
</evidence>
<evidence type="ECO:0000313" key="3">
    <source>
        <dbReference type="Proteomes" id="UP000199677"/>
    </source>
</evidence>
<dbReference type="AlphaFoldDB" id="A0A1H0H7S0"/>
<dbReference type="InterPro" id="IPR011335">
    <property type="entry name" value="Restrct_endonuc-II-like"/>
</dbReference>
<feature type="domain" description="Restriction endonuclease type IV Mrr" evidence="1">
    <location>
        <begin position="48"/>
        <end position="118"/>
    </location>
</feature>
<dbReference type="InterPro" id="IPR007560">
    <property type="entry name" value="Restrct_endonuc_IV_Mrr"/>
</dbReference>
<dbReference type="GO" id="GO:0009307">
    <property type="term" value="P:DNA restriction-modification system"/>
    <property type="evidence" value="ECO:0007669"/>
    <property type="project" value="InterPro"/>
</dbReference>
<dbReference type="Pfam" id="PF04471">
    <property type="entry name" value="Mrr_cat"/>
    <property type="match status" value="1"/>
</dbReference>
<dbReference type="GO" id="GO:0003677">
    <property type="term" value="F:DNA binding"/>
    <property type="evidence" value="ECO:0007669"/>
    <property type="project" value="InterPro"/>
</dbReference>
<keyword evidence="2" id="KW-0255">Endonuclease</keyword>